<keyword evidence="2" id="KW-1185">Reference proteome</keyword>
<dbReference type="Gene3D" id="2.40.50.140">
    <property type="entry name" value="Nucleic acid-binding proteins"/>
    <property type="match status" value="1"/>
</dbReference>
<accession>A0A542ZJF9</accession>
<gene>
    <name evidence="1" type="ORF">FB474_1878</name>
</gene>
<keyword evidence="1" id="KW-0547">Nucleotide-binding</keyword>
<dbReference type="SUPFAM" id="SSF50249">
    <property type="entry name" value="Nucleic acid-binding proteins"/>
    <property type="match status" value="1"/>
</dbReference>
<keyword evidence="1" id="KW-0067">ATP-binding</keyword>
<dbReference type="Proteomes" id="UP000319514">
    <property type="component" value="Unassembled WGS sequence"/>
</dbReference>
<dbReference type="CDD" id="cd04488">
    <property type="entry name" value="RecG_wedge_OBF"/>
    <property type="match status" value="1"/>
</dbReference>
<sequence>MTEAERARPREESGLLHRLTARLTKSQAELDAGELQADADRLGGTPIADLVDRQTASVCGSVRSVTLRPRVNVPALVAELYDGSQRLNLVWLGRREIKGIEPGTYLTVRGRVTFQRGVPTMFNPAYDIKPTRGH</sequence>
<keyword evidence="1" id="KW-0378">Hydrolase</keyword>
<keyword evidence="1" id="KW-0347">Helicase</keyword>
<evidence type="ECO:0000313" key="1">
    <source>
        <dbReference type="EMBL" id="TQL60483.1"/>
    </source>
</evidence>
<comment type="caution">
    <text evidence="1">The sequence shown here is derived from an EMBL/GenBank/DDBJ whole genome shotgun (WGS) entry which is preliminary data.</text>
</comment>
<dbReference type="EMBL" id="VFOQ01000001">
    <property type="protein sequence ID" value="TQL60483.1"/>
    <property type="molecule type" value="Genomic_DNA"/>
</dbReference>
<evidence type="ECO:0000313" key="2">
    <source>
        <dbReference type="Proteomes" id="UP000319514"/>
    </source>
</evidence>
<organism evidence="1 2">
    <name type="scientific">Oryzihumus leptocrescens</name>
    <dbReference type="NCBI Taxonomy" id="297536"/>
    <lineage>
        <taxon>Bacteria</taxon>
        <taxon>Bacillati</taxon>
        <taxon>Actinomycetota</taxon>
        <taxon>Actinomycetes</taxon>
        <taxon>Micrococcales</taxon>
        <taxon>Intrasporangiaceae</taxon>
        <taxon>Oryzihumus</taxon>
    </lineage>
</organism>
<dbReference type="RefSeq" id="WP_141788375.1">
    <property type="nucleotide sequence ID" value="NZ_BAAAKX010000021.1"/>
</dbReference>
<proteinExistence type="predicted"/>
<protein>
    <submittedName>
        <fullName evidence="1">ATP-dependent DNA helicase RecG</fullName>
    </submittedName>
</protein>
<dbReference type="AlphaFoldDB" id="A0A542ZJF9"/>
<dbReference type="PIRSF" id="PIRSF006910">
    <property type="entry name" value="NA_bind_Rv2694c_prd"/>
    <property type="match status" value="1"/>
</dbReference>
<reference evidence="1 2" key="1">
    <citation type="submission" date="2019-06" db="EMBL/GenBank/DDBJ databases">
        <title>Sequencing the genomes of 1000 actinobacteria strains.</title>
        <authorList>
            <person name="Klenk H.-P."/>
        </authorList>
    </citation>
    <scope>NUCLEOTIDE SEQUENCE [LARGE SCALE GENOMIC DNA]</scope>
    <source>
        <strain evidence="1 2">DSM 18082</strain>
    </source>
</reference>
<dbReference type="GO" id="GO:0004386">
    <property type="term" value="F:helicase activity"/>
    <property type="evidence" value="ECO:0007669"/>
    <property type="project" value="UniProtKB-KW"/>
</dbReference>
<dbReference type="InterPro" id="IPR016499">
    <property type="entry name" value="NucleicA-bd_Rv2694c_prd"/>
</dbReference>
<name>A0A542ZJF9_9MICO</name>
<dbReference type="InterPro" id="IPR012340">
    <property type="entry name" value="NA-bd_OB-fold"/>
</dbReference>
<dbReference type="OrthoDB" id="3268233at2"/>